<proteinExistence type="predicted"/>
<dbReference type="AlphaFoldDB" id="A0A6J6FM32"/>
<reference evidence="2" key="1">
    <citation type="submission" date="2020-05" db="EMBL/GenBank/DDBJ databases">
        <authorList>
            <person name="Chiriac C."/>
            <person name="Salcher M."/>
            <person name="Ghai R."/>
            <person name="Kavagutti S V."/>
        </authorList>
    </citation>
    <scope>NUCLEOTIDE SEQUENCE</scope>
</reference>
<sequence length="255" mass="27551">MEQYRVNDAGDVCARLSGIEWEPFEPEQFGWASPGGRTTPDERRALDQLMALPSFEVVVAEGPRFVPGPRPARPVPWGSWKDGAAPPAAAESKGGVDGTLAYSDRLTDALGLVAQRLPVKPERSPFIVHDFVGGRRFEVSFRPPPLGPGGEGQVYVLDDGFAYKIGHTTGHVAARIAGLQTGNPRTIRAVATISPATDAVESHLHAAFGSWYLQGEWFRRGEIRAEVESAGGWEGFLLTHLPSGAWTITLYPGHS</sequence>
<feature type="domain" description="Bacteriophage T5 Orf172 DNA-binding" evidence="1">
    <location>
        <begin position="157"/>
        <end position="230"/>
    </location>
</feature>
<accession>A0A6J6FM32</accession>
<dbReference type="Pfam" id="PF13455">
    <property type="entry name" value="MUG113"/>
    <property type="match status" value="1"/>
</dbReference>
<organism evidence="2">
    <name type="scientific">freshwater metagenome</name>
    <dbReference type="NCBI Taxonomy" id="449393"/>
    <lineage>
        <taxon>unclassified sequences</taxon>
        <taxon>metagenomes</taxon>
        <taxon>ecological metagenomes</taxon>
    </lineage>
</organism>
<gene>
    <name evidence="2" type="ORF">UFOPK1493_03583</name>
</gene>
<evidence type="ECO:0000259" key="1">
    <source>
        <dbReference type="SMART" id="SM00974"/>
    </source>
</evidence>
<protein>
    <submittedName>
        <fullName evidence="2">Unannotated protein</fullName>
    </submittedName>
</protein>
<dbReference type="SMART" id="SM00974">
    <property type="entry name" value="T5orf172"/>
    <property type="match status" value="1"/>
</dbReference>
<dbReference type="InterPro" id="IPR018306">
    <property type="entry name" value="Phage_T5_Orf172_DNA-bd"/>
</dbReference>
<evidence type="ECO:0000313" key="2">
    <source>
        <dbReference type="EMBL" id="CAB4588195.1"/>
    </source>
</evidence>
<dbReference type="EMBL" id="CAEZSR010000209">
    <property type="protein sequence ID" value="CAB4588195.1"/>
    <property type="molecule type" value="Genomic_DNA"/>
</dbReference>
<name>A0A6J6FM32_9ZZZZ</name>